<evidence type="ECO:0000313" key="1">
    <source>
        <dbReference type="EMBL" id="KZV48678.1"/>
    </source>
</evidence>
<organism evidence="1 2">
    <name type="scientific">Dorcoceras hygrometricum</name>
    <dbReference type="NCBI Taxonomy" id="472368"/>
    <lineage>
        <taxon>Eukaryota</taxon>
        <taxon>Viridiplantae</taxon>
        <taxon>Streptophyta</taxon>
        <taxon>Embryophyta</taxon>
        <taxon>Tracheophyta</taxon>
        <taxon>Spermatophyta</taxon>
        <taxon>Magnoliopsida</taxon>
        <taxon>eudicotyledons</taxon>
        <taxon>Gunneridae</taxon>
        <taxon>Pentapetalae</taxon>
        <taxon>asterids</taxon>
        <taxon>lamiids</taxon>
        <taxon>Lamiales</taxon>
        <taxon>Gesneriaceae</taxon>
        <taxon>Didymocarpoideae</taxon>
        <taxon>Trichosporeae</taxon>
        <taxon>Loxocarpinae</taxon>
        <taxon>Dorcoceras</taxon>
    </lineage>
</organism>
<proteinExistence type="predicted"/>
<sequence length="60" mass="6783">MEEGSMVSPEQRASLLTSITMEEVNDVEFHIDNEKAPVPDDFGALFFKRSWHTIGVLWGS</sequence>
<dbReference type="Proteomes" id="UP000250235">
    <property type="component" value="Unassembled WGS sequence"/>
</dbReference>
<gene>
    <name evidence="1" type="ORF">F511_26126</name>
</gene>
<name>A0A2Z7CPH4_9LAMI</name>
<dbReference type="EMBL" id="KQ993828">
    <property type="protein sequence ID" value="KZV48678.1"/>
    <property type="molecule type" value="Genomic_DNA"/>
</dbReference>
<dbReference type="AlphaFoldDB" id="A0A2Z7CPH4"/>
<reference evidence="1 2" key="1">
    <citation type="journal article" date="2015" name="Proc. Natl. Acad. Sci. U.S.A.">
        <title>The resurrection genome of Boea hygrometrica: A blueprint for survival of dehydration.</title>
        <authorList>
            <person name="Xiao L."/>
            <person name="Yang G."/>
            <person name="Zhang L."/>
            <person name="Yang X."/>
            <person name="Zhao S."/>
            <person name="Ji Z."/>
            <person name="Zhou Q."/>
            <person name="Hu M."/>
            <person name="Wang Y."/>
            <person name="Chen M."/>
            <person name="Xu Y."/>
            <person name="Jin H."/>
            <person name="Xiao X."/>
            <person name="Hu G."/>
            <person name="Bao F."/>
            <person name="Hu Y."/>
            <person name="Wan P."/>
            <person name="Li L."/>
            <person name="Deng X."/>
            <person name="Kuang T."/>
            <person name="Xiang C."/>
            <person name="Zhu J.K."/>
            <person name="Oliver M.J."/>
            <person name="He Y."/>
        </authorList>
    </citation>
    <scope>NUCLEOTIDE SEQUENCE [LARGE SCALE GENOMIC DNA]</scope>
    <source>
        <strain evidence="2">cv. XS01</strain>
    </source>
</reference>
<accession>A0A2Z7CPH4</accession>
<keyword evidence="2" id="KW-1185">Reference proteome</keyword>
<evidence type="ECO:0000313" key="2">
    <source>
        <dbReference type="Proteomes" id="UP000250235"/>
    </source>
</evidence>
<protein>
    <submittedName>
        <fullName evidence="1">Uncharacterized protein</fullName>
    </submittedName>
</protein>